<dbReference type="InterPro" id="IPR027417">
    <property type="entry name" value="P-loop_NTPase"/>
</dbReference>
<dbReference type="PIRSF" id="PIRSF005813">
    <property type="entry name" value="MSH2"/>
    <property type="match status" value="1"/>
</dbReference>
<dbReference type="SMART" id="SM00533">
    <property type="entry name" value="MUTSd"/>
    <property type="match status" value="1"/>
</dbReference>
<keyword evidence="8" id="KW-1185">Reference proteome</keyword>
<dbReference type="GO" id="GO:0006298">
    <property type="term" value="P:mismatch repair"/>
    <property type="evidence" value="ECO:0007669"/>
    <property type="project" value="InterPro"/>
</dbReference>
<dbReference type="PROSITE" id="PS00486">
    <property type="entry name" value="DNA_MISMATCH_REPAIR_2"/>
    <property type="match status" value="1"/>
</dbReference>
<dbReference type="InterPro" id="IPR007695">
    <property type="entry name" value="DNA_mismatch_repair_MutS-lik_N"/>
</dbReference>
<comment type="caution">
    <text evidence="7">The sequence shown here is derived from an EMBL/GenBank/DDBJ whole genome shotgun (WGS) entry which is preliminary data.</text>
</comment>
<dbReference type="Pfam" id="PF01624">
    <property type="entry name" value="MutS_I"/>
    <property type="match status" value="1"/>
</dbReference>
<dbReference type="InterPro" id="IPR000432">
    <property type="entry name" value="DNA_mismatch_repair_MutS_C"/>
</dbReference>
<evidence type="ECO:0000313" key="8">
    <source>
        <dbReference type="Proteomes" id="UP001175271"/>
    </source>
</evidence>
<keyword evidence="5" id="KW-0238">DNA-binding</keyword>
<sequence>MEQQDQSLLQVLKVKSSATVAIFDVSDHYRVYDDDAMLIAGRVLHSDSSLTRACIGGQDVQYMTLNSSQYTRTVRELLLVCNYRVEVFELVSNQWKQKLKGSQTNMIDFEEIIGDCDELADLSTCMGIICPSTSSMEAMVTDNGESCARDTFCVVFVNIYDRRLTYTSFREGEHISKLQKFLVSTNPRQCFLFTDSNEPTPLLAVEDIRALLKRSCASYSEKDVHSFSDMHELCFYLKDGPHGKGSAAFPLVHQCGSYLMTSLQIGEEYEGQFTLGVYNNDIFMYMDNSVIRALEVFDASVDQDDGVEVGTCQSLYQLLNKCRSNPGKRLLRNWLRSPLYDNRRIQERLDVVEALYREHSCRNILHDDLLRRIPDLPALAKRAIQKKFTLGDCYRLYQVVVALQQFEEVLTELHAEQTKFQPSIRELVLDPVRVSRHQFQKFVVLVQKMIDLKYYEETGLFRISPSSDPQLEEMNAAMEVIKKKCEKALSAVHKSLSNESVKLDVNTQYGYFFRVTLKEERTLRGARDVRILDSAKGSGVRFSTKQLDKLNQDNVSLITEYEESQDLLKKMVLDVACGYLPAFEALTDTLSVIDVLVAFSMTAATSCSNYTRPIILANENPDGDKDSQKKRVDIVGCRHPMIEKSEHVHFIPNDLNHRKDHEDSFVILTGANMGGKSTYLRSIALTVLMGQIGSFVPCDKAAFVPFDGIYTRIGAGDYQCKGVSTFMAEMVDCATILSSSTSQSLVIIDELGRGTSTFDGFGLAWAIAEYIIETKKSFTLFATHFHEVTELQKKYNCVRNMRVDTHTDENGQISLLYKVVDGVSDRSFGLNVCKAVSFPPEIMNEAASILHRYETQGQGMDTAHIVRSLKQLANNFDHMSDEELKERILDIVPESM</sequence>
<dbReference type="GO" id="GO:0005524">
    <property type="term" value="F:ATP binding"/>
    <property type="evidence" value="ECO:0007669"/>
    <property type="project" value="UniProtKB-KW"/>
</dbReference>
<dbReference type="Gene3D" id="3.30.420.110">
    <property type="entry name" value="MutS, connector domain"/>
    <property type="match status" value="1"/>
</dbReference>
<organism evidence="7 8">
    <name type="scientific">Steinernema hermaphroditum</name>
    <dbReference type="NCBI Taxonomy" id="289476"/>
    <lineage>
        <taxon>Eukaryota</taxon>
        <taxon>Metazoa</taxon>
        <taxon>Ecdysozoa</taxon>
        <taxon>Nematoda</taxon>
        <taxon>Chromadorea</taxon>
        <taxon>Rhabditida</taxon>
        <taxon>Tylenchina</taxon>
        <taxon>Panagrolaimomorpha</taxon>
        <taxon>Strongyloidoidea</taxon>
        <taxon>Steinernematidae</taxon>
        <taxon>Steinernema</taxon>
    </lineage>
</organism>
<evidence type="ECO:0000256" key="1">
    <source>
        <dbReference type="ARBA" id="ARBA00006271"/>
    </source>
</evidence>
<gene>
    <name evidence="7" type="ORF">QR680_002307</name>
</gene>
<dbReference type="InterPro" id="IPR036187">
    <property type="entry name" value="DNA_mismatch_repair_MutS_sf"/>
</dbReference>
<dbReference type="Pfam" id="PF00488">
    <property type="entry name" value="MutS_V"/>
    <property type="match status" value="1"/>
</dbReference>
<accession>A0AA39LHH0</accession>
<dbReference type="InterPro" id="IPR016151">
    <property type="entry name" value="DNA_mismatch_repair_MutS_N"/>
</dbReference>
<evidence type="ECO:0000313" key="7">
    <source>
        <dbReference type="EMBL" id="KAK0397861.1"/>
    </source>
</evidence>
<reference evidence="7" key="1">
    <citation type="submission" date="2023-06" db="EMBL/GenBank/DDBJ databases">
        <title>Genomic analysis of the entomopathogenic nematode Steinernema hermaphroditum.</title>
        <authorList>
            <person name="Schwarz E.M."/>
            <person name="Heppert J.K."/>
            <person name="Baniya A."/>
            <person name="Schwartz H.T."/>
            <person name="Tan C.-H."/>
            <person name="Antoshechkin I."/>
            <person name="Sternberg P.W."/>
            <person name="Goodrich-Blair H."/>
            <person name="Dillman A.R."/>
        </authorList>
    </citation>
    <scope>NUCLEOTIDE SEQUENCE</scope>
    <source>
        <strain evidence="7">PS9179</strain>
        <tissue evidence="7">Whole animal</tissue>
    </source>
</reference>
<dbReference type="PANTHER" id="PTHR11361:SF145">
    <property type="entry name" value="DNA MISMATCH REPAIR PROTEINS MUTS FAMILY DOMAIN-CONTAINING PROTEIN"/>
    <property type="match status" value="1"/>
</dbReference>
<evidence type="ECO:0000256" key="2">
    <source>
        <dbReference type="ARBA" id="ARBA00022741"/>
    </source>
</evidence>
<protein>
    <recommendedName>
        <fullName evidence="6">DNA mismatch repair proteins mutS family domain-containing protein</fullName>
    </recommendedName>
</protein>
<evidence type="ECO:0000256" key="5">
    <source>
        <dbReference type="ARBA" id="ARBA00023125"/>
    </source>
</evidence>
<dbReference type="SMART" id="SM00534">
    <property type="entry name" value="MUTSac"/>
    <property type="match status" value="1"/>
</dbReference>
<dbReference type="EMBL" id="JAUCMV010000005">
    <property type="protein sequence ID" value="KAK0397861.1"/>
    <property type="molecule type" value="Genomic_DNA"/>
</dbReference>
<evidence type="ECO:0000256" key="3">
    <source>
        <dbReference type="ARBA" id="ARBA00022763"/>
    </source>
</evidence>
<dbReference type="SUPFAM" id="SSF52540">
    <property type="entry name" value="P-loop containing nucleoside triphosphate hydrolases"/>
    <property type="match status" value="1"/>
</dbReference>
<dbReference type="GO" id="GO:0030983">
    <property type="term" value="F:mismatched DNA binding"/>
    <property type="evidence" value="ECO:0007669"/>
    <property type="project" value="InterPro"/>
</dbReference>
<name>A0AA39LHH0_9BILA</name>
<dbReference type="Pfam" id="PF05190">
    <property type="entry name" value="MutS_IV"/>
    <property type="match status" value="1"/>
</dbReference>
<dbReference type="InterPro" id="IPR045076">
    <property type="entry name" value="MutS"/>
</dbReference>
<dbReference type="InterPro" id="IPR007861">
    <property type="entry name" value="DNA_mismatch_repair_MutS_clamp"/>
</dbReference>
<proteinExistence type="inferred from homology"/>
<dbReference type="Gene3D" id="1.10.1420.10">
    <property type="match status" value="2"/>
</dbReference>
<evidence type="ECO:0000256" key="4">
    <source>
        <dbReference type="ARBA" id="ARBA00022840"/>
    </source>
</evidence>
<dbReference type="AlphaFoldDB" id="A0AA39LHH0"/>
<dbReference type="Pfam" id="PF05192">
    <property type="entry name" value="MutS_III"/>
    <property type="match status" value="1"/>
</dbReference>
<comment type="similarity">
    <text evidence="1">Belongs to the DNA mismatch repair MutS family.</text>
</comment>
<dbReference type="InterPro" id="IPR036678">
    <property type="entry name" value="MutS_con_dom_sf"/>
</dbReference>
<evidence type="ECO:0000259" key="6">
    <source>
        <dbReference type="PROSITE" id="PS00486"/>
    </source>
</evidence>
<dbReference type="Proteomes" id="UP001175271">
    <property type="component" value="Unassembled WGS sequence"/>
</dbReference>
<keyword evidence="2" id="KW-0547">Nucleotide-binding</keyword>
<dbReference type="Gene3D" id="3.40.1170.10">
    <property type="entry name" value="DNA repair protein MutS, domain I"/>
    <property type="match status" value="1"/>
</dbReference>
<keyword evidence="4" id="KW-0067">ATP-binding</keyword>
<dbReference type="GO" id="GO:0032301">
    <property type="term" value="C:MutSalpha complex"/>
    <property type="evidence" value="ECO:0007669"/>
    <property type="project" value="TreeGrafter"/>
</dbReference>
<dbReference type="Gene3D" id="3.40.50.300">
    <property type="entry name" value="P-loop containing nucleotide triphosphate hydrolases"/>
    <property type="match status" value="1"/>
</dbReference>
<dbReference type="PANTHER" id="PTHR11361">
    <property type="entry name" value="DNA MISMATCH REPAIR PROTEIN MUTS FAMILY MEMBER"/>
    <property type="match status" value="1"/>
</dbReference>
<feature type="domain" description="DNA mismatch repair proteins mutS family" evidence="6">
    <location>
        <begin position="744"/>
        <end position="760"/>
    </location>
</feature>
<dbReference type="InterPro" id="IPR011184">
    <property type="entry name" value="DNA_mismatch_repair_Msh2"/>
</dbReference>
<keyword evidence="3" id="KW-0227">DNA damage</keyword>
<dbReference type="GO" id="GO:0140664">
    <property type="term" value="F:ATP-dependent DNA damage sensor activity"/>
    <property type="evidence" value="ECO:0007669"/>
    <property type="project" value="InterPro"/>
</dbReference>
<dbReference type="InterPro" id="IPR007696">
    <property type="entry name" value="DNA_mismatch_repair_MutS_core"/>
</dbReference>
<dbReference type="SUPFAM" id="SSF48334">
    <property type="entry name" value="DNA repair protein MutS, domain III"/>
    <property type="match status" value="1"/>
</dbReference>